<dbReference type="Ensembl" id="ENSJHYT00000002538.1">
    <property type="protein sequence ID" value="ENSJHYP00000002053.1"/>
    <property type="gene ID" value="ENSJHYG00000001732.1"/>
</dbReference>
<reference evidence="1" key="1">
    <citation type="submission" date="2025-08" db="UniProtKB">
        <authorList>
            <consortium name="Ensembl"/>
        </authorList>
    </citation>
    <scope>IDENTIFICATION</scope>
</reference>
<proteinExistence type="predicted"/>
<organism evidence="1 2">
    <name type="scientific">Junco hyemalis</name>
    <name type="common">Dark-eyed junco</name>
    <dbReference type="NCBI Taxonomy" id="40217"/>
    <lineage>
        <taxon>Eukaryota</taxon>
        <taxon>Metazoa</taxon>
        <taxon>Chordata</taxon>
        <taxon>Craniata</taxon>
        <taxon>Vertebrata</taxon>
        <taxon>Euteleostomi</taxon>
        <taxon>Archelosauria</taxon>
        <taxon>Archosauria</taxon>
        <taxon>Dinosauria</taxon>
        <taxon>Saurischia</taxon>
        <taxon>Theropoda</taxon>
        <taxon>Coelurosauria</taxon>
        <taxon>Aves</taxon>
        <taxon>Neognathae</taxon>
        <taxon>Neoaves</taxon>
        <taxon>Telluraves</taxon>
        <taxon>Australaves</taxon>
        <taxon>Passeriformes</taxon>
        <taxon>Passerellidae</taxon>
        <taxon>Junco</taxon>
    </lineage>
</organism>
<accession>A0A8C5IH08</accession>
<reference evidence="1" key="2">
    <citation type="submission" date="2025-09" db="UniProtKB">
        <authorList>
            <consortium name="Ensembl"/>
        </authorList>
    </citation>
    <scope>IDENTIFICATION</scope>
</reference>
<evidence type="ECO:0000313" key="1">
    <source>
        <dbReference type="Ensembl" id="ENSJHYP00000002053.1"/>
    </source>
</evidence>
<evidence type="ECO:0000313" key="2">
    <source>
        <dbReference type="Proteomes" id="UP000694408"/>
    </source>
</evidence>
<keyword evidence="2" id="KW-1185">Reference proteome</keyword>
<dbReference type="Proteomes" id="UP000694408">
    <property type="component" value="Unplaced"/>
</dbReference>
<dbReference type="AlphaFoldDB" id="A0A8C5IH08"/>
<dbReference type="InterPro" id="IPR036361">
    <property type="entry name" value="SAP_dom_sf"/>
</dbReference>
<name>A0A8C5IH08_JUNHY</name>
<dbReference type="Gene3D" id="1.10.720.30">
    <property type="entry name" value="SAP domain"/>
    <property type="match status" value="1"/>
</dbReference>
<sequence length="86" mass="9684">RSDPGSPSADPGLDAVSLAVVVLRTVFWSQHCRISDQETNGKTSVASSNYFSDQIYKEIAITNGYINRMTREELRSKLTEFKLETR</sequence>
<protein>
    <submittedName>
        <fullName evidence="1">Uncharacterized protein</fullName>
    </submittedName>
</protein>